<keyword evidence="8" id="KW-0966">Cell projection</keyword>
<comment type="subcellular location">
    <subcellularLocation>
        <location evidence="1">Cell projection</location>
        <location evidence="1">Cilium</location>
    </subcellularLocation>
    <subcellularLocation>
        <location evidence="2">Cytoplasm</location>
        <location evidence="2">Cytoskeleton</location>
    </subcellularLocation>
</comment>
<keyword evidence="6 9" id="KW-0175">Coiled coil</keyword>
<reference evidence="11" key="1">
    <citation type="submission" date="2023-10" db="EMBL/GenBank/DDBJ databases">
        <title>Genome assemblies of two species of porcelain crab, Petrolisthes cinctipes and Petrolisthes manimaculis (Anomura: Porcellanidae).</title>
        <authorList>
            <person name="Angst P."/>
        </authorList>
    </citation>
    <scope>NUCLEOTIDE SEQUENCE</scope>
    <source>
        <strain evidence="11">PB745_01</strain>
        <tissue evidence="11">Gill</tissue>
    </source>
</reference>
<evidence type="ECO:0000313" key="12">
    <source>
        <dbReference type="Proteomes" id="UP001286313"/>
    </source>
</evidence>
<evidence type="ECO:0000256" key="7">
    <source>
        <dbReference type="ARBA" id="ARBA00023212"/>
    </source>
</evidence>
<evidence type="ECO:0000256" key="4">
    <source>
        <dbReference type="ARBA" id="ARBA00022574"/>
    </source>
</evidence>
<dbReference type="PANTHER" id="PTHR14885:SF1">
    <property type="entry name" value="CILIA- AND FLAGELLA-ASSOCIATED PROTEIN 43"/>
    <property type="match status" value="1"/>
</dbReference>
<evidence type="ECO:0000313" key="11">
    <source>
        <dbReference type="EMBL" id="KAK3854532.1"/>
    </source>
</evidence>
<dbReference type="AlphaFoldDB" id="A0AAE1EJF2"/>
<evidence type="ECO:0000256" key="8">
    <source>
        <dbReference type="ARBA" id="ARBA00023273"/>
    </source>
</evidence>
<keyword evidence="7" id="KW-0206">Cytoskeleton</keyword>
<gene>
    <name evidence="11" type="ORF">Pcinc_038995</name>
</gene>
<feature type="region of interest" description="Disordered" evidence="10">
    <location>
        <begin position="15"/>
        <end position="35"/>
    </location>
</feature>
<name>A0AAE1EJF2_PETCI</name>
<dbReference type="GO" id="GO:0005930">
    <property type="term" value="C:axoneme"/>
    <property type="evidence" value="ECO:0007669"/>
    <property type="project" value="TreeGrafter"/>
</dbReference>
<dbReference type="PANTHER" id="PTHR14885">
    <property type="entry name" value="CILIA- AND FLAGELLA-ASSOCIATED PROTEIN 43-RELATED"/>
    <property type="match status" value="1"/>
</dbReference>
<feature type="region of interest" description="Disordered" evidence="10">
    <location>
        <begin position="138"/>
        <end position="169"/>
    </location>
</feature>
<evidence type="ECO:0000256" key="1">
    <source>
        <dbReference type="ARBA" id="ARBA00004138"/>
    </source>
</evidence>
<proteinExistence type="predicted"/>
<evidence type="ECO:0000256" key="5">
    <source>
        <dbReference type="ARBA" id="ARBA00022737"/>
    </source>
</evidence>
<feature type="compositionally biased region" description="Polar residues" evidence="10">
    <location>
        <begin position="219"/>
        <end position="245"/>
    </location>
</feature>
<keyword evidence="12" id="KW-1185">Reference proteome</keyword>
<protein>
    <submittedName>
        <fullName evidence="11">Uncharacterized protein</fullName>
    </submittedName>
</protein>
<accession>A0AAE1EJF2</accession>
<organism evidence="11 12">
    <name type="scientific">Petrolisthes cinctipes</name>
    <name type="common">Flat porcelain crab</name>
    <dbReference type="NCBI Taxonomy" id="88211"/>
    <lineage>
        <taxon>Eukaryota</taxon>
        <taxon>Metazoa</taxon>
        <taxon>Ecdysozoa</taxon>
        <taxon>Arthropoda</taxon>
        <taxon>Crustacea</taxon>
        <taxon>Multicrustacea</taxon>
        <taxon>Malacostraca</taxon>
        <taxon>Eumalacostraca</taxon>
        <taxon>Eucarida</taxon>
        <taxon>Decapoda</taxon>
        <taxon>Pleocyemata</taxon>
        <taxon>Anomura</taxon>
        <taxon>Galatheoidea</taxon>
        <taxon>Porcellanidae</taxon>
        <taxon>Petrolisthes</taxon>
    </lineage>
</organism>
<sequence>MYDVTRFLSGARPLTAESDRSSSNQPFSQGDRGRGEWSWAEARAWREWRAGKEEEARRRQAHTATLTLQLERITPTIKSLLQEFDGQVCWLAKWRVEADEGLLLYRLVSSRLAARLDTHTRLQGELNRLRQHRQQVEQKVVEAGEEEERTRMEEGRAKGRQEKVSEQLREEETGLRRALINLPMEQYNHLLVLYSKRMVGGGRHLDLPSARGGGGGEAVSNTPTPLSPSTNRGASPSHVRVSTPTHSDDPRHDHTRGSEDAMPPGLAGGARTWRQFQKFRRRRQDLLDEAHEATAKKAAAAAHLHVTTARRHALLQEASQVDEALSTTEEELRQLDQDVEVVAVVSAGKTRLNLDNTNITNTNTTTNTTTTTNTITTNTTTTTTNTTTTNTTTTTTTTGQDQSLLTSDFSHTCLVHDDTLRTLEKATTSQKCGESEVQEDEAEKEVKDEEVEALRTLRGQLLLEVEAARQDLHQINNFKVGRDVLRAAAGAANGGAGGQKDPSHLYASLQRLQQLQGKRAEGVMSACGRVEREVRRGRVRVRDLQNTADSLAREIEVLQAQVAHARPEVVVASREARLRRVMTCTDLTSQSKTRQATIQVLQTELDALRLRTFPTLSRPSPTQ</sequence>
<keyword evidence="5" id="KW-0677">Repeat</keyword>
<keyword evidence="3" id="KW-0963">Cytoplasm</keyword>
<evidence type="ECO:0000256" key="6">
    <source>
        <dbReference type="ARBA" id="ARBA00023054"/>
    </source>
</evidence>
<evidence type="ECO:0000256" key="9">
    <source>
        <dbReference type="SAM" id="Coils"/>
    </source>
</evidence>
<evidence type="ECO:0000256" key="2">
    <source>
        <dbReference type="ARBA" id="ARBA00004245"/>
    </source>
</evidence>
<evidence type="ECO:0000256" key="10">
    <source>
        <dbReference type="SAM" id="MobiDB-lite"/>
    </source>
</evidence>
<comment type="caution">
    <text evidence="11">The sequence shown here is derived from an EMBL/GenBank/DDBJ whole genome shotgun (WGS) entry which is preliminary data.</text>
</comment>
<feature type="region of interest" description="Disordered" evidence="10">
    <location>
        <begin position="205"/>
        <end position="270"/>
    </location>
</feature>
<feature type="coiled-coil region" evidence="9">
    <location>
        <begin position="276"/>
        <end position="338"/>
    </location>
</feature>
<keyword evidence="4" id="KW-0853">WD repeat</keyword>
<dbReference type="EMBL" id="JAWQEG010006541">
    <property type="protein sequence ID" value="KAK3854532.1"/>
    <property type="molecule type" value="Genomic_DNA"/>
</dbReference>
<dbReference type="GO" id="GO:0060271">
    <property type="term" value="P:cilium assembly"/>
    <property type="evidence" value="ECO:0007669"/>
    <property type="project" value="TreeGrafter"/>
</dbReference>
<dbReference type="Proteomes" id="UP001286313">
    <property type="component" value="Unassembled WGS sequence"/>
</dbReference>
<feature type="compositionally biased region" description="Basic and acidic residues" evidence="10">
    <location>
        <begin position="246"/>
        <end position="259"/>
    </location>
</feature>
<evidence type="ECO:0000256" key="3">
    <source>
        <dbReference type="ARBA" id="ARBA00022490"/>
    </source>
</evidence>